<evidence type="ECO:0000259" key="6">
    <source>
        <dbReference type="SMART" id="SM00849"/>
    </source>
</evidence>
<protein>
    <submittedName>
        <fullName evidence="7">MBL fold metallo-hydrolase</fullName>
    </submittedName>
</protein>
<gene>
    <name evidence="7" type="ORF">GFD18_01820</name>
</gene>
<dbReference type="InterPro" id="IPR036866">
    <property type="entry name" value="RibonucZ/Hydroxyglut_hydro"/>
</dbReference>
<proteinExistence type="inferred from homology"/>
<accession>A0ABX0C982</accession>
<evidence type="ECO:0000256" key="5">
    <source>
        <dbReference type="ARBA" id="ARBA00022833"/>
    </source>
</evidence>
<keyword evidence="5" id="KW-0862">Zinc</keyword>
<reference evidence="7 8" key="1">
    <citation type="submission" date="2019-10" db="EMBL/GenBank/DDBJ databases">
        <title>Bifidobacterium from non-human primates.</title>
        <authorList>
            <person name="Modesto M."/>
        </authorList>
    </citation>
    <scope>NUCLEOTIDE SEQUENCE [LARGE SCALE GENOMIC DNA]</scope>
    <source>
        <strain evidence="7 8">SMA1</strain>
    </source>
</reference>
<dbReference type="Proteomes" id="UP000475155">
    <property type="component" value="Unassembled WGS sequence"/>
</dbReference>
<comment type="similarity">
    <text evidence="2">Belongs to the metallo-beta-lactamase superfamily.</text>
</comment>
<evidence type="ECO:0000256" key="2">
    <source>
        <dbReference type="ARBA" id="ARBA00007749"/>
    </source>
</evidence>
<dbReference type="PANTHER" id="PTHR42978">
    <property type="entry name" value="QUORUM-QUENCHING LACTONASE YTNP-RELATED-RELATED"/>
    <property type="match status" value="1"/>
</dbReference>
<evidence type="ECO:0000256" key="4">
    <source>
        <dbReference type="ARBA" id="ARBA00022801"/>
    </source>
</evidence>
<dbReference type="InterPro" id="IPR001279">
    <property type="entry name" value="Metallo-B-lactamas"/>
</dbReference>
<dbReference type="PANTHER" id="PTHR42978:SF2">
    <property type="entry name" value="102 KBASES UNSTABLE REGION: FROM 1 TO 119443"/>
    <property type="match status" value="1"/>
</dbReference>
<feature type="domain" description="Metallo-beta-lactamase" evidence="6">
    <location>
        <begin position="53"/>
        <end position="279"/>
    </location>
</feature>
<dbReference type="Pfam" id="PF00753">
    <property type="entry name" value="Lactamase_B"/>
    <property type="match status" value="1"/>
</dbReference>
<dbReference type="EMBL" id="WHZU01000002">
    <property type="protein sequence ID" value="NEH10842.1"/>
    <property type="molecule type" value="Genomic_DNA"/>
</dbReference>
<dbReference type="SUPFAM" id="SSF56281">
    <property type="entry name" value="Metallo-hydrolase/oxidoreductase"/>
    <property type="match status" value="1"/>
</dbReference>
<keyword evidence="8" id="KW-1185">Reference proteome</keyword>
<keyword evidence="3" id="KW-0479">Metal-binding</keyword>
<evidence type="ECO:0000313" key="7">
    <source>
        <dbReference type="EMBL" id="NEH10842.1"/>
    </source>
</evidence>
<comment type="cofactor">
    <cofactor evidence="1">
        <name>Zn(2+)</name>
        <dbReference type="ChEBI" id="CHEBI:29105"/>
    </cofactor>
</comment>
<dbReference type="Gene3D" id="3.60.15.10">
    <property type="entry name" value="Ribonuclease Z/Hydroxyacylglutathione hydrolase-like"/>
    <property type="match status" value="1"/>
</dbReference>
<organism evidence="7 8">
    <name type="scientific">Bifidobacterium saimiriisciurei</name>
    <dbReference type="NCBI Taxonomy" id="2661627"/>
    <lineage>
        <taxon>Bacteria</taxon>
        <taxon>Bacillati</taxon>
        <taxon>Actinomycetota</taxon>
        <taxon>Actinomycetes</taxon>
        <taxon>Bifidobacteriales</taxon>
        <taxon>Bifidobacteriaceae</taxon>
        <taxon>Bifidobacterium</taxon>
    </lineage>
</organism>
<dbReference type="SMART" id="SM00849">
    <property type="entry name" value="Lactamase_B"/>
    <property type="match status" value="1"/>
</dbReference>
<keyword evidence="4" id="KW-0378">Hydrolase</keyword>
<name>A0ABX0C982_9BIFI</name>
<sequence>MTNNISTNNSAISIQVMVAGRVRVSPDLPFGNGCGLIRGSGFFVPASRRIWLPVCAFLVTTPHGRILFDTGWDRGMSPNGVYDRGAQIRSLGSWALYRVNQGVVGPGMTVPEQLAGQGLSSADLDVVVVSHLDCDHANGLRGVRGARRIMVSADEMRCATRFPNRLVRFDASWWQGIDLDLYDWNDTEGPVGRSYDLFGDRSVHLINIPGHTDGQVAMKVMAPSGRYVLLFADGGYATRSWRDMVTSGIVYDRHAQRSSLAWIREQSMSPMCVRSIACHDTANRPETILLS</sequence>
<dbReference type="RefSeq" id="WP_163199717.1">
    <property type="nucleotide sequence ID" value="NZ_WHZU01000002.1"/>
</dbReference>
<evidence type="ECO:0000313" key="8">
    <source>
        <dbReference type="Proteomes" id="UP000475155"/>
    </source>
</evidence>
<evidence type="ECO:0000256" key="1">
    <source>
        <dbReference type="ARBA" id="ARBA00001947"/>
    </source>
</evidence>
<comment type="caution">
    <text evidence="7">The sequence shown here is derived from an EMBL/GenBank/DDBJ whole genome shotgun (WGS) entry which is preliminary data.</text>
</comment>
<dbReference type="InterPro" id="IPR051013">
    <property type="entry name" value="MBL_superfamily_lactonases"/>
</dbReference>
<evidence type="ECO:0000256" key="3">
    <source>
        <dbReference type="ARBA" id="ARBA00022723"/>
    </source>
</evidence>